<evidence type="ECO:0000313" key="4">
    <source>
        <dbReference type="Proteomes" id="UP000317839"/>
    </source>
</evidence>
<proteinExistence type="predicted"/>
<dbReference type="EMBL" id="VIKR01000003">
    <property type="protein sequence ID" value="TQV73737.1"/>
    <property type="molecule type" value="Genomic_DNA"/>
</dbReference>
<evidence type="ECO:0000313" key="3">
    <source>
        <dbReference type="EMBL" id="TQV73737.1"/>
    </source>
</evidence>
<keyword evidence="4" id="KW-1185">Reference proteome</keyword>
<dbReference type="InterPro" id="IPR002641">
    <property type="entry name" value="PNPLA_dom"/>
</dbReference>
<keyword evidence="1" id="KW-0443">Lipid metabolism</keyword>
<dbReference type="RefSeq" id="WP_142942445.1">
    <property type="nucleotide sequence ID" value="NZ_VIKR01000003.1"/>
</dbReference>
<evidence type="ECO:0000256" key="1">
    <source>
        <dbReference type="ARBA" id="ARBA00023098"/>
    </source>
</evidence>
<name>A0A545T939_9GAMM</name>
<dbReference type="OrthoDB" id="8586159at2"/>
<dbReference type="Pfam" id="PF01734">
    <property type="entry name" value="Patatin"/>
    <property type="match status" value="1"/>
</dbReference>
<accession>A0A545T939</accession>
<feature type="domain" description="PNPLA" evidence="2">
    <location>
        <begin position="60"/>
        <end position="244"/>
    </location>
</feature>
<dbReference type="SUPFAM" id="SSF52151">
    <property type="entry name" value="FabD/lysophospholipase-like"/>
    <property type="match status" value="1"/>
</dbReference>
<dbReference type="GO" id="GO:0006629">
    <property type="term" value="P:lipid metabolic process"/>
    <property type="evidence" value="ECO:0007669"/>
    <property type="project" value="UniProtKB-KW"/>
</dbReference>
<sequence>MTSAIEIYVGKTAKQKLLAEGLKPDHFDVVAGASGGPKWFTLFGLDKYLFGEFFANRDKPIYTIGSSAGSWRMACFAQKDPVAAIERLAHYYSTETYSEKPDVHEISDKAHLLLEKVLGETGAEEIATNPIIQSHFIVAKAKGLNASENKYVQLLGLITAATANIFSRNTIQHFFDRYIFHTQNEHFSKSYFQFSDLPTHYQTLTRAKVHHTLMASGSIPLVLRGIQDIHDSPEGVYRDGGIVDYHLDLDFNSSGLVLYPHFFPKVKPGWFDKGLRSRNASINNFDKVVLVTPSKSHVKRLPFGKISDRTDFEKLDEKTRINYWTEVLDKSHLMAEDFKRLSEKGVSESDLIDIATIL</sequence>
<organism evidence="3 4">
    <name type="scientific">Aliikangiella marina</name>
    <dbReference type="NCBI Taxonomy" id="1712262"/>
    <lineage>
        <taxon>Bacteria</taxon>
        <taxon>Pseudomonadati</taxon>
        <taxon>Pseudomonadota</taxon>
        <taxon>Gammaproteobacteria</taxon>
        <taxon>Oceanospirillales</taxon>
        <taxon>Pleioneaceae</taxon>
        <taxon>Aliikangiella</taxon>
    </lineage>
</organism>
<dbReference type="InterPro" id="IPR016035">
    <property type="entry name" value="Acyl_Trfase/lysoPLipase"/>
</dbReference>
<gene>
    <name evidence="3" type="ORF">FLL45_12770</name>
</gene>
<reference evidence="3 4" key="1">
    <citation type="submission" date="2019-06" db="EMBL/GenBank/DDBJ databases">
        <title>Draft genome of Aliikangiella marina GYP-15.</title>
        <authorList>
            <person name="Wang G."/>
        </authorList>
    </citation>
    <scope>NUCLEOTIDE SEQUENCE [LARGE SCALE GENOMIC DNA]</scope>
    <source>
        <strain evidence="3 4">GYP-15</strain>
    </source>
</reference>
<protein>
    <submittedName>
        <fullName evidence="3">Patatin-like phospholipase family protein</fullName>
    </submittedName>
</protein>
<dbReference type="AlphaFoldDB" id="A0A545T939"/>
<dbReference type="Proteomes" id="UP000317839">
    <property type="component" value="Unassembled WGS sequence"/>
</dbReference>
<comment type="caution">
    <text evidence="3">The sequence shown here is derived from an EMBL/GenBank/DDBJ whole genome shotgun (WGS) entry which is preliminary data.</text>
</comment>
<evidence type="ECO:0000259" key="2">
    <source>
        <dbReference type="Pfam" id="PF01734"/>
    </source>
</evidence>